<feature type="transmembrane region" description="Helical" evidence="1">
    <location>
        <begin position="93"/>
        <end position="112"/>
    </location>
</feature>
<evidence type="ECO:0008006" key="4">
    <source>
        <dbReference type="Google" id="ProtNLM"/>
    </source>
</evidence>
<evidence type="ECO:0000313" key="3">
    <source>
        <dbReference type="Proteomes" id="UP000321419"/>
    </source>
</evidence>
<gene>
    <name evidence="2" type="ORF">PES01_12140</name>
</gene>
<organism evidence="2 3">
    <name type="scientific">Pseudoalteromonas espejiana</name>
    <dbReference type="NCBI Taxonomy" id="28107"/>
    <lineage>
        <taxon>Bacteria</taxon>
        <taxon>Pseudomonadati</taxon>
        <taxon>Pseudomonadota</taxon>
        <taxon>Gammaproteobacteria</taxon>
        <taxon>Alteromonadales</taxon>
        <taxon>Pseudoalteromonadaceae</taxon>
        <taxon>Pseudoalteromonas</taxon>
    </lineage>
</organism>
<keyword evidence="1" id="KW-0472">Membrane</keyword>
<keyword evidence="1" id="KW-0812">Transmembrane</keyword>
<reference evidence="2 3" key="1">
    <citation type="submission" date="2019-07" db="EMBL/GenBank/DDBJ databases">
        <title>Whole genome shotgun sequence of Pseudoalteromonas espejiana NBRC 102222.</title>
        <authorList>
            <person name="Hosoyama A."/>
            <person name="Uohara A."/>
            <person name="Ohji S."/>
            <person name="Ichikawa N."/>
        </authorList>
    </citation>
    <scope>NUCLEOTIDE SEQUENCE [LARGE SCALE GENOMIC DNA]</scope>
    <source>
        <strain evidence="2 3">NBRC 102222</strain>
    </source>
</reference>
<dbReference type="AlphaFoldDB" id="A0A510XTQ3"/>
<feature type="transmembrane region" description="Helical" evidence="1">
    <location>
        <begin position="132"/>
        <end position="148"/>
    </location>
</feature>
<dbReference type="InterPro" id="IPR019690">
    <property type="entry name" value="DUF2569"/>
</dbReference>
<feature type="transmembrane region" description="Helical" evidence="1">
    <location>
        <begin position="59"/>
        <end position="86"/>
    </location>
</feature>
<dbReference type="Pfam" id="PF10754">
    <property type="entry name" value="DUF2569"/>
    <property type="match status" value="1"/>
</dbReference>
<dbReference type="RefSeq" id="WP_089349459.1">
    <property type="nucleotide sequence ID" value="NZ_BJUM01000009.1"/>
</dbReference>
<dbReference type="EMBL" id="BJUM01000009">
    <property type="protein sequence ID" value="GEK54369.1"/>
    <property type="molecule type" value="Genomic_DNA"/>
</dbReference>
<protein>
    <recommendedName>
        <fullName evidence="4">DUF2569 domain-containing protein</fullName>
    </recommendedName>
</protein>
<sequence>MSNNEELKGLSGWLILVGIGVVMGPIRLFATTFPLFQPIFSDGTWEALTTVGSEAYSPFWAPLIIGEIVYNVAMFAALIYLAFLFFSKNYRFPFTYILIVVISLIFIPLDSWLVQFAMPDEPIWDTETAKEFFRVLIGGIIWVPYLLLSKRVKATFVEKMPNKSSQQNASEAGASA</sequence>
<proteinExistence type="predicted"/>
<name>A0A510XTQ3_9GAMM</name>
<evidence type="ECO:0000256" key="1">
    <source>
        <dbReference type="SAM" id="Phobius"/>
    </source>
</evidence>
<accession>A0A510XTQ3</accession>
<feature type="transmembrane region" description="Helical" evidence="1">
    <location>
        <begin position="12"/>
        <end position="39"/>
    </location>
</feature>
<keyword evidence="3" id="KW-1185">Reference proteome</keyword>
<evidence type="ECO:0000313" key="2">
    <source>
        <dbReference type="EMBL" id="GEK54369.1"/>
    </source>
</evidence>
<dbReference type="OrthoDB" id="9155572at2"/>
<dbReference type="Proteomes" id="UP000321419">
    <property type="component" value="Unassembled WGS sequence"/>
</dbReference>
<comment type="caution">
    <text evidence="2">The sequence shown here is derived from an EMBL/GenBank/DDBJ whole genome shotgun (WGS) entry which is preliminary data.</text>
</comment>
<keyword evidence="1" id="KW-1133">Transmembrane helix</keyword>